<dbReference type="Gene3D" id="3.40.50.300">
    <property type="entry name" value="P-loop containing nucleotide triphosphate hydrolases"/>
    <property type="match status" value="1"/>
</dbReference>
<dbReference type="EMBL" id="CP134880">
    <property type="protein sequence ID" value="WNM27809.1"/>
    <property type="molecule type" value="Genomic_DNA"/>
</dbReference>
<dbReference type="KEGG" id="dcp:RN607_02035"/>
<dbReference type="RefSeq" id="WP_313543992.1">
    <property type="nucleotide sequence ID" value="NZ_CP134880.1"/>
</dbReference>
<dbReference type="GO" id="GO:0008146">
    <property type="term" value="F:sulfotransferase activity"/>
    <property type="evidence" value="ECO:0007669"/>
    <property type="project" value="InterPro"/>
</dbReference>
<evidence type="ECO:0000256" key="1">
    <source>
        <dbReference type="ARBA" id="ARBA00022679"/>
    </source>
</evidence>
<accession>A0AA96JGD5</accession>
<dbReference type="Proteomes" id="UP001303408">
    <property type="component" value="Chromosome"/>
</dbReference>
<dbReference type="PANTHER" id="PTHR10605:SF56">
    <property type="entry name" value="BIFUNCTIONAL HEPARAN SULFATE N-DEACETYLASE_N-SULFOTRANSFERASE"/>
    <property type="match status" value="1"/>
</dbReference>
<dbReference type="InterPro" id="IPR037359">
    <property type="entry name" value="NST/OST"/>
</dbReference>
<protein>
    <submittedName>
        <fullName evidence="2">Sulfotransferase</fullName>
    </submittedName>
</protein>
<gene>
    <name evidence="2" type="ORF">RN607_02035</name>
</gene>
<dbReference type="SUPFAM" id="SSF52540">
    <property type="entry name" value="P-loop containing nucleoside triphosphate hydrolases"/>
    <property type="match status" value="1"/>
</dbReference>
<name>A0AA96JGD5_9MICO</name>
<dbReference type="InterPro" id="IPR027417">
    <property type="entry name" value="P-loop_NTPase"/>
</dbReference>
<keyword evidence="1" id="KW-0808">Transferase</keyword>
<organism evidence="2">
    <name type="scientific">Demequina capsici</name>
    <dbReference type="NCBI Taxonomy" id="3075620"/>
    <lineage>
        <taxon>Bacteria</taxon>
        <taxon>Bacillati</taxon>
        <taxon>Actinomycetota</taxon>
        <taxon>Actinomycetes</taxon>
        <taxon>Micrococcales</taxon>
        <taxon>Demequinaceae</taxon>
        <taxon>Demequina</taxon>
    </lineage>
</organism>
<reference evidence="2" key="1">
    <citation type="submission" date="2023-09" db="EMBL/GenBank/DDBJ databases">
        <title>Demequina sp. a novel bacteria isolated from Capsicum annuum.</title>
        <authorList>
            <person name="Humaira Z."/>
            <person name="Lee J."/>
            <person name="Cho D."/>
        </authorList>
    </citation>
    <scope>NUCLEOTIDE SEQUENCE</scope>
    <source>
        <strain evidence="2">PMTSA13</strain>
    </source>
</reference>
<sequence length="315" mass="35116">MNAAPQGPRVPAFVVVGAQKAGTTTLHEWLASDPAFSVPAIKETHFFTDATLREKGLSWYTSQFPENGGLRGEVDPDYLSSPEAARDLRSVVGDVPIVILMRDPIRRSHSQYQMSVRRGLEQRPFADALEAEFTLLANGERASDHLDYLWRSLYSRHIATYRSLFSHVRVYRFEDLVTGSPESRQDFYEDFVRFIFQDPERIVRAPSTHQANPAGRARNGALARLIWDRGSATRLRRFVRTAIPSETVRASAARKLDKLNRADGAATGKLELADVPVGVRQLLLEDIALTATVTGLQLDGWERSLTPNEGAAQNG</sequence>
<proteinExistence type="predicted"/>
<evidence type="ECO:0000313" key="2">
    <source>
        <dbReference type="EMBL" id="WNM27809.1"/>
    </source>
</evidence>
<dbReference type="PANTHER" id="PTHR10605">
    <property type="entry name" value="HEPARAN SULFATE SULFOTRANSFERASE"/>
    <property type="match status" value="1"/>
</dbReference>
<dbReference type="AlphaFoldDB" id="A0AA96JGD5"/>